<dbReference type="Proteomes" id="UP001054821">
    <property type="component" value="Chromosome 1"/>
</dbReference>
<evidence type="ECO:0000313" key="2">
    <source>
        <dbReference type="Proteomes" id="UP001054821"/>
    </source>
</evidence>
<accession>A0AAD4WV57</accession>
<evidence type="ECO:0000313" key="1">
    <source>
        <dbReference type="EMBL" id="KAI5350159.1"/>
    </source>
</evidence>
<organism evidence="1 2">
    <name type="scientific">Prunus dulcis</name>
    <name type="common">Almond</name>
    <name type="synonym">Amygdalus dulcis</name>
    <dbReference type="NCBI Taxonomy" id="3755"/>
    <lineage>
        <taxon>Eukaryota</taxon>
        <taxon>Viridiplantae</taxon>
        <taxon>Streptophyta</taxon>
        <taxon>Embryophyta</taxon>
        <taxon>Tracheophyta</taxon>
        <taxon>Spermatophyta</taxon>
        <taxon>Magnoliopsida</taxon>
        <taxon>eudicotyledons</taxon>
        <taxon>Gunneridae</taxon>
        <taxon>Pentapetalae</taxon>
        <taxon>rosids</taxon>
        <taxon>fabids</taxon>
        <taxon>Rosales</taxon>
        <taxon>Rosaceae</taxon>
        <taxon>Amygdaloideae</taxon>
        <taxon>Amygdaleae</taxon>
        <taxon>Prunus</taxon>
    </lineage>
</organism>
<gene>
    <name evidence="1" type="ORF">L3X38_003050</name>
</gene>
<name>A0AAD4WV57_PRUDU</name>
<sequence>MRLEIEVGLVLASGIAGDLVRVSAVETAGDLGLVWRLGLLEISVEFRRSRPSFGVEAAAGIGVEDLRSGFGAHIEGASRPRFGAQVEGILRSGPAGIVRPDPLEYRGRALAGVSRPRFGWGLWPRAGRCTRISCG</sequence>
<keyword evidence="2" id="KW-1185">Reference proteome</keyword>
<protein>
    <submittedName>
        <fullName evidence="1">Uncharacterized protein</fullName>
    </submittedName>
</protein>
<reference evidence="1 2" key="1">
    <citation type="journal article" date="2022" name="G3 (Bethesda)">
        <title>Whole-genome sequence and methylome profiling of the almond [Prunus dulcis (Mill.) D.A. Webb] cultivar 'Nonpareil'.</title>
        <authorList>
            <person name="D'Amico-Willman K.M."/>
            <person name="Ouma W.Z."/>
            <person name="Meulia T."/>
            <person name="Sideli G.M."/>
            <person name="Gradziel T.M."/>
            <person name="Fresnedo-Ramirez J."/>
        </authorList>
    </citation>
    <scope>NUCLEOTIDE SEQUENCE [LARGE SCALE GENOMIC DNA]</scope>
    <source>
        <strain evidence="1">Clone GOH B32 T37-40</strain>
    </source>
</reference>
<dbReference type="EMBL" id="JAJFAZ020000001">
    <property type="protein sequence ID" value="KAI5350159.1"/>
    <property type="molecule type" value="Genomic_DNA"/>
</dbReference>
<comment type="caution">
    <text evidence="1">The sequence shown here is derived from an EMBL/GenBank/DDBJ whole genome shotgun (WGS) entry which is preliminary data.</text>
</comment>
<proteinExistence type="predicted"/>
<dbReference type="AlphaFoldDB" id="A0AAD4WV57"/>